<dbReference type="Pfam" id="PF01261">
    <property type="entry name" value="AP_endonuc_2"/>
    <property type="match status" value="1"/>
</dbReference>
<comment type="caution">
    <text evidence="3">The sequence shown here is derived from an EMBL/GenBank/DDBJ whole genome shotgun (WGS) entry which is preliminary data.</text>
</comment>
<name>A0A4R0NS66_9SPHI</name>
<dbReference type="InterPro" id="IPR050417">
    <property type="entry name" value="Sugar_Epim/Isomerase"/>
</dbReference>
<dbReference type="OrthoDB" id="9786584at2"/>
<dbReference type="InterPro" id="IPR006311">
    <property type="entry name" value="TAT_signal"/>
</dbReference>
<evidence type="ECO:0000313" key="3">
    <source>
        <dbReference type="EMBL" id="TCD03756.1"/>
    </source>
</evidence>
<evidence type="ECO:0000256" key="1">
    <source>
        <dbReference type="ARBA" id="ARBA00023235"/>
    </source>
</evidence>
<sequence length="297" mass="32698">MGMLNKPSSRRSMMKKVAATAVAAMVGENLFAHVSASEAALGPLKGRINNSVCKWCYNAIPLEDFCLAAKKMGITGLDLIGPKDWAIVKKHGLTVALADGAGKGINQGFNDPLLHDELVKSYEDLIPKAAEAGISQIICFSGTRKGLDDEQGIKNCVAGLKRLMPTAEKYNVTIVMELLNSKVDHRDYQCDHTKWGVAVCEGVGSDRFKLLYDIYHMQIMEGDVIATIKKYNKYFSHYHTAGVPGRHEIDETQELNYPAIMKAIVDTGFKGFVAQEFIPIREDKLASLKQSIEICDV</sequence>
<keyword evidence="1 3" id="KW-0413">Isomerase</keyword>
<dbReference type="PANTHER" id="PTHR43489">
    <property type="entry name" value="ISOMERASE"/>
    <property type="match status" value="1"/>
</dbReference>
<dbReference type="InterPro" id="IPR013022">
    <property type="entry name" value="Xyl_isomerase-like_TIM-brl"/>
</dbReference>
<reference evidence="3 4" key="1">
    <citation type="submission" date="2019-02" db="EMBL/GenBank/DDBJ databases">
        <title>Pedobacter sp. RP-1-14 sp. nov., isolated from Arctic soil.</title>
        <authorList>
            <person name="Dahal R.H."/>
        </authorList>
    </citation>
    <scope>NUCLEOTIDE SEQUENCE [LARGE SCALE GENOMIC DNA]</scope>
    <source>
        <strain evidence="3 4">RP-1-14</strain>
    </source>
</reference>
<organism evidence="3 4">
    <name type="scientific">Pedobacter psychroterrae</name>
    <dbReference type="NCBI Taxonomy" id="2530453"/>
    <lineage>
        <taxon>Bacteria</taxon>
        <taxon>Pseudomonadati</taxon>
        <taxon>Bacteroidota</taxon>
        <taxon>Sphingobacteriia</taxon>
        <taxon>Sphingobacteriales</taxon>
        <taxon>Sphingobacteriaceae</taxon>
        <taxon>Pedobacter</taxon>
    </lineage>
</organism>
<keyword evidence="4" id="KW-1185">Reference proteome</keyword>
<feature type="domain" description="Xylose isomerase-like TIM barrel" evidence="2">
    <location>
        <begin position="86"/>
        <end position="278"/>
    </location>
</feature>
<protein>
    <submittedName>
        <fullName evidence="3">Hydroxypyruvate isomerase</fullName>
    </submittedName>
</protein>
<proteinExistence type="predicted"/>
<dbReference type="InterPro" id="IPR036237">
    <property type="entry name" value="Xyl_isomerase-like_sf"/>
</dbReference>
<evidence type="ECO:0000259" key="2">
    <source>
        <dbReference type="Pfam" id="PF01261"/>
    </source>
</evidence>
<dbReference type="Gene3D" id="3.20.20.150">
    <property type="entry name" value="Divalent-metal-dependent TIM barrel enzymes"/>
    <property type="match status" value="1"/>
</dbReference>
<dbReference type="PANTHER" id="PTHR43489:SF3">
    <property type="entry name" value="XYLOSE ISOMERASE DOMAIN PROTEIN TIM BARREL"/>
    <property type="match status" value="1"/>
</dbReference>
<dbReference type="EMBL" id="SJSL01000001">
    <property type="protein sequence ID" value="TCD03756.1"/>
    <property type="molecule type" value="Genomic_DNA"/>
</dbReference>
<evidence type="ECO:0000313" key="4">
    <source>
        <dbReference type="Proteomes" id="UP000293347"/>
    </source>
</evidence>
<accession>A0A4R0NS66</accession>
<keyword evidence="3" id="KW-0670">Pyruvate</keyword>
<dbReference type="PROSITE" id="PS51318">
    <property type="entry name" value="TAT"/>
    <property type="match status" value="1"/>
</dbReference>
<dbReference type="SUPFAM" id="SSF51658">
    <property type="entry name" value="Xylose isomerase-like"/>
    <property type="match status" value="1"/>
</dbReference>
<dbReference type="GO" id="GO:0016853">
    <property type="term" value="F:isomerase activity"/>
    <property type="evidence" value="ECO:0007669"/>
    <property type="project" value="UniProtKB-KW"/>
</dbReference>
<gene>
    <name evidence="3" type="ORF">EZ437_07335</name>
</gene>
<dbReference type="Proteomes" id="UP000293347">
    <property type="component" value="Unassembled WGS sequence"/>
</dbReference>
<dbReference type="AlphaFoldDB" id="A0A4R0NS66"/>